<dbReference type="PROSITE" id="PS50297">
    <property type="entry name" value="ANK_REP_REGION"/>
    <property type="match status" value="1"/>
</dbReference>
<dbReference type="Pfam" id="PF12796">
    <property type="entry name" value="Ank_2"/>
    <property type="match status" value="1"/>
</dbReference>
<evidence type="ECO:0000256" key="1">
    <source>
        <dbReference type="ARBA" id="ARBA00022737"/>
    </source>
</evidence>
<dbReference type="Proteomes" id="UP000241474">
    <property type="component" value="Segment"/>
</dbReference>
<keyword evidence="2" id="KW-0040">ANK repeat</keyword>
<keyword evidence="1" id="KW-0677">Repeat</keyword>
<sequence>MEIIDQDIYNLIPVELWARIIDSSYKIEHIAGLLFSCKQFFGLVKVLYSVIDVADLAIKYNKLDVLKYILQLESFDSEFYASGKLGVVDINLWLKKACQYGHLNILKFLIDCGANYRVDRDKPVILAAENGHLDIVEFLSTKKVNIRTQHNYPLEIACKQGYIEIVKFLVANKCNYWSKRSRALVNACRFGHLEIAKFLIENGANINSNSSNLKPVYAAIMGGHVDVLDFLIMSGVGIEFTYAVTTASCYNKLSVIKYLHNQNYVINFTFALQEASCRGFVDIVEFLLTNCLDKIDTYHIKIILKSVILGRHNDIVKIYMDNGFYQE</sequence>
<evidence type="ECO:0000256" key="2">
    <source>
        <dbReference type="ARBA" id="ARBA00023043"/>
    </source>
</evidence>
<dbReference type="InterPro" id="IPR036770">
    <property type="entry name" value="Ankyrin_rpt-contain_sf"/>
</dbReference>
<evidence type="ECO:0000313" key="4">
    <source>
        <dbReference type="Proteomes" id="UP000241474"/>
    </source>
</evidence>
<reference evidence="3 4" key="1">
    <citation type="submission" date="2014-10" db="EMBL/GenBank/DDBJ databases">
        <title>Pan-genome analysis of Brazilian lineage A amoebal mimiviruses.</title>
        <authorList>
            <person name="Assis F.L."/>
            <person name="Abrahao J.S."/>
            <person name="Kroon E.G."/>
            <person name="Dornas F.P."/>
            <person name="Andrade K.R."/>
            <person name="Borato P.V.M."/>
            <person name="Pilotto M.R."/>
            <person name="Benamar S."/>
            <person name="LaScola B."/>
            <person name="Colson P."/>
        </authorList>
    </citation>
    <scope>NUCLEOTIDE SEQUENCE [LARGE SCALE GENOMIC DNA]</scope>
    <source>
        <strain evidence="3 4">Oyster</strain>
    </source>
</reference>
<organism evidence="3 4">
    <name type="scientific">Acanthamoeba polyphaga mimivirus</name>
    <name type="common">APMV</name>
    <dbReference type="NCBI Taxonomy" id="212035"/>
    <lineage>
        <taxon>Viruses</taxon>
        <taxon>Varidnaviria</taxon>
        <taxon>Bamfordvirae</taxon>
        <taxon>Nucleocytoviricota</taxon>
        <taxon>Megaviricetes</taxon>
        <taxon>Imitervirales</taxon>
        <taxon>Mimiviridae</taxon>
        <taxon>Megamimivirinae</taxon>
        <taxon>Mimivirus</taxon>
        <taxon>Mimivirus bradfordmassiliense</taxon>
    </lineage>
</organism>
<dbReference type="PANTHER" id="PTHR24188">
    <property type="entry name" value="ANKYRIN REPEAT PROTEIN"/>
    <property type="match status" value="1"/>
</dbReference>
<dbReference type="InterPro" id="IPR002110">
    <property type="entry name" value="Ankyrin_rpt"/>
</dbReference>
<dbReference type="SUPFAM" id="SSF48403">
    <property type="entry name" value="Ankyrin repeat"/>
    <property type="match status" value="1"/>
</dbReference>
<dbReference type="PROSITE" id="PS50088">
    <property type="entry name" value="ANK_REPEAT"/>
    <property type="match status" value="1"/>
</dbReference>
<evidence type="ECO:0000313" key="3">
    <source>
        <dbReference type="EMBL" id="AKI78856.1"/>
    </source>
</evidence>
<dbReference type="Gene3D" id="1.25.40.20">
    <property type="entry name" value="Ankyrin repeat-containing domain"/>
    <property type="match status" value="2"/>
</dbReference>
<dbReference type="EMBL" id="KM982401">
    <property type="protein sequence ID" value="AKI78856.1"/>
    <property type="molecule type" value="Genomic_DNA"/>
</dbReference>
<dbReference type="Pfam" id="PF13637">
    <property type="entry name" value="Ank_4"/>
    <property type="match status" value="1"/>
</dbReference>
<organismHost>
    <name type="scientific">Acanthamoeba polyphaga</name>
    <name type="common">Amoeba</name>
    <dbReference type="NCBI Taxonomy" id="5757"/>
</organismHost>
<dbReference type="PANTHER" id="PTHR24188:SF29">
    <property type="entry name" value="GH09064P"/>
    <property type="match status" value="1"/>
</dbReference>
<protein>
    <submittedName>
        <fullName evidence="3">Ankyrin repeat-containing protein</fullName>
    </submittedName>
</protein>
<accession>A0A0G2Y6V8</accession>
<dbReference type="SMART" id="SM00248">
    <property type="entry name" value="ANK"/>
    <property type="match status" value="6"/>
</dbReference>
<name>A0A0G2Y6V8_MIMIV</name>
<proteinExistence type="predicted"/>